<evidence type="ECO:0000256" key="4">
    <source>
        <dbReference type="ARBA" id="ARBA00022553"/>
    </source>
</evidence>
<feature type="transmembrane region" description="Helical" evidence="11">
    <location>
        <begin position="12"/>
        <end position="35"/>
    </location>
</feature>
<dbReference type="SUPFAM" id="SSF158472">
    <property type="entry name" value="HAMP domain-like"/>
    <property type="match status" value="1"/>
</dbReference>
<evidence type="ECO:0000256" key="9">
    <source>
        <dbReference type="ARBA" id="ARBA00023012"/>
    </source>
</evidence>
<dbReference type="RefSeq" id="WP_320510348.1">
    <property type="nucleotide sequence ID" value="NZ_JAXCLW010000008.1"/>
</dbReference>
<dbReference type="GO" id="GO:0016301">
    <property type="term" value="F:kinase activity"/>
    <property type="evidence" value="ECO:0007669"/>
    <property type="project" value="UniProtKB-KW"/>
</dbReference>
<feature type="transmembrane region" description="Helical" evidence="11">
    <location>
        <begin position="155"/>
        <end position="178"/>
    </location>
</feature>
<feature type="domain" description="HAMP" evidence="13">
    <location>
        <begin position="180"/>
        <end position="233"/>
    </location>
</feature>
<dbReference type="PANTHER" id="PTHR45436">
    <property type="entry name" value="SENSOR HISTIDINE KINASE YKOH"/>
    <property type="match status" value="1"/>
</dbReference>
<dbReference type="InterPro" id="IPR004358">
    <property type="entry name" value="Sig_transdc_His_kin-like_C"/>
</dbReference>
<evidence type="ECO:0000256" key="10">
    <source>
        <dbReference type="ARBA" id="ARBA00023136"/>
    </source>
</evidence>
<dbReference type="EC" id="2.7.13.3" evidence="3"/>
<sequence length="463" mass="50453">MPRFELLRSAPFRLAMAFAIALTVCTILIFGFVYWQTVRLERERIGSYLTVEAVQASREPVGRLISILQIRLTSDLRRVSYGALFDGSGRRLIGNIVKRPPDLPADCRPRRLDLSPELTDLPASSRIMLVACRRADGGVVVLGKELDEVAALRAVILHAATLGLVPTVILALLVGAFLSSRALRRVRLLQQTIGRIMQGDLHERLPTHGRRDDLDQLASRINLMLDEIEGLIGEIRSIGDNIAHDLRTPLSAVRMKVEKAAAASDLTVAGEASRSALADLDKVFSIITALLRITEIENRCDADTAAPIDLASLVAEIFDLYEPLAEGKGLNFTALYGAPVWARADRHLLLEALANLVDNAIKFTPPGGSVRVAAVSEAALPILRVSDTGPGIPDTERSKVIKRFYRADKSRHIPGHGLGLSIVAAIARRHAFELRISQSKPGTIIDLVCQQSDAPLQVDIASQ</sequence>
<keyword evidence="8 11" id="KW-1133">Transmembrane helix</keyword>
<dbReference type="PANTHER" id="PTHR45436:SF8">
    <property type="entry name" value="HISTIDINE KINASE"/>
    <property type="match status" value="1"/>
</dbReference>
<dbReference type="Gene3D" id="6.10.340.10">
    <property type="match status" value="1"/>
</dbReference>
<evidence type="ECO:0000256" key="1">
    <source>
        <dbReference type="ARBA" id="ARBA00000085"/>
    </source>
</evidence>
<name>A0ABU5EIG8_9PROT</name>
<reference evidence="14 15" key="1">
    <citation type="journal article" date="2016" name="Antonie Van Leeuwenhoek">
        <title>Dongia soli sp. nov., isolated from soil from Dokdo, Korea.</title>
        <authorList>
            <person name="Kim D.U."/>
            <person name="Lee H."/>
            <person name="Kim H."/>
            <person name="Kim S.G."/>
            <person name="Ka J.O."/>
        </authorList>
    </citation>
    <scope>NUCLEOTIDE SEQUENCE [LARGE SCALE GENOMIC DNA]</scope>
    <source>
        <strain evidence="14 15">D78</strain>
    </source>
</reference>
<dbReference type="SMART" id="SM00304">
    <property type="entry name" value="HAMP"/>
    <property type="match status" value="1"/>
</dbReference>
<comment type="caution">
    <text evidence="14">The sequence shown here is derived from an EMBL/GenBank/DDBJ whole genome shotgun (WGS) entry which is preliminary data.</text>
</comment>
<dbReference type="InterPro" id="IPR005467">
    <property type="entry name" value="His_kinase_dom"/>
</dbReference>
<dbReference type="Gene3D" id="3.30.565.10">
    <property type="entry name" value="Histidine kinase-like ATPase, C-terminal domain"/>
    <property type="match status" value="1"/>
</dbReference>
<dbReference type="EMBL" id="JAXCLW010000008">
    <property type="protein sequence ID" value="MDY0885275.1"/>
    <property type="molecule type" value="Genomic_DNA"/>
</dbReference>
<dbReference type="InterPro" id="IPR036890">
    <property type="entry name" value="HATPase_C_sf"/>
</dbReference>
<evidence type="ECO:0000313" key="15">
    <source>
        <dbReference type="Proteomes" id="UP001279642"/>
    </source>
</evidence>
<comment type="subcellular location">
    <subcellularLocation>
        <location evidence="2">Membrane</location>
    </subcellularLocation>
</comment>
<dbReference type="Pfam" id="PF02518">
    <property type="entry name" value="HATPase_c"/>
    <property type="match status" value="1"/>
</dbReference>
<organism evidence="14 15">
    <name type="scientific">Dongia soli</name>
    <dbReference type="NCBI Taxonomy" id="600628"/>
    <lineage>
        <taxon>Bacteria</taxon>
        <taxon>Pseudomonadati</taxon>
        <taxon>Pseudomonadota</taxon>
        <taxon>Alphaproteobacteria</taxon>
        <taxon>Rhodospirillales</taxon>
        <taxon>Dongiaceae</taxon>
        <taxon>Dongia</taxon>
    </lineage>
</organism>
<dbReference type="InterPro" id="IPR050428">
    <property type="entry name" value="TCS_sensor_his_kinase"/>
</dbReference>
<evidence type="ECO:0000256" key="7">
    <source>
        <dbReference type="ARBA" id="ARBA00022777"/>
    </source>
</evidence>
<dbReference type="Proteomes" id="UP001279642">
    <property type="component" value="Unassembled WGS sequence"/>
</dbReference>
<gene>
    <name evidence="14" type="ORF">SMD27_20705</name>
</gene>
<keyword evidence="15" id="KW-1185">Reference proteome</keyword>
<dbReference type="PRINTS" id="PR00344">
    <property type="entry name" value="BCTRLSENSOR"/>
</dbReference>
<keyword evidence="4" id="KW-0597">Phosphoprotein</keyword>
<evidence type="ECO:0000313" key="14">
    <source>
        <dbReference type="EMBL" id="MDY0885275.1"/>
    </source>
</evidence>
<evidence type="ECO:0000256" key="11">
    <source>
        <dbReference type="SAM" id="Phobius"/>
    </source>
</evidence>
<evidence type="ECO:0000256" key="3">
    <source>
        <dbReference type="ARBA" id="ARBA00012438"/>
    </source>
</evidence>
<keyword evidence="7 14" id="KW-0418">Kinase</keyword>
<evidence type="ECO:0000256" key="5">
    <source>
        <dbReference type="ARBA" id="ARBA00022679"/>
    </source>
</evidence>
<protein>
    <recommendedName>
        <fullName evidence="3">histidine kinase</fullName>
        <ecNumber evidence="3">2.7.13.3</ecNumber>
    </recommendedName>
</protein>
<evidence type="ECO:0000256" key="8">
    <source>
        <dbReference type="ARBA" id="ARBA00022989"/>
    </source>
</evidence>
<dbReference type="InterPro" id="IPR003594">
    <property type="entry name" value="HATPase_dom"/>
</dbReference>
<keyword evidence="5" id="KW-0808">Transferase</keyword>
<dbReference type="PROSITE" id="PS50885">
    <property type="entry name" value="HAMP"/>
    <property type="match status" value="1"/>
</dbReference>
<keyword evidence="6 11" id="KW-0812">Transmembrane</keyword>
<feature type="domain" description="Histidine kinase" evidence="12">
    <location>
        <begin position="241"/>
        <end position="453"/>
    </location>
</feature>
<dbReference type="InterPro" id="IPR036097">
    <property type="entry name" value="HisK_dim/P_sf"/>
</dbReference>
<dbReference type="SUPFAM" id="SSF55874">
    <property type="entry name" value="ATPase domain of HSP90 chaperone/DNA topoisomerase II/histidine kinase"/>
    <property type="match status" value="1"/>
</dbReference>
<dbReference type="SMART" id="SM00387">
    <property type="entry name" value="HATPase_c"/>
    <property type="match status" value="1"/>
</dbReference>
<dbReference type="Pfam" id="PF00672">
    <property type="entry name" value="HAMP"/>
    <property type="match status" value="1"/>
</dbReference>
<dbReference type="CDD" id="cd06225">
    <property type="entry name" value="HAMP"/>
    <property type="match status" value="1"/>
</dbReference>
<evidence type="ECO:0000259" key="12">
    <source>
        <dbReference type="PROSITE" id="PS50109"/>
    </source>
</evidence>
<evidence type="ECO:0000259" key="13">
    <source>
        <dbReference type="PROSITE" id="PS50885"/>
    </source>
</evidence>
<accession>A0ABU5EIG8</accession>
<comment type="catalytic activity">
    <reaction evidence="1">
        <text>ATP + protein L-histidine = ADP + protein N-phospho-L-histidine.</text>
        <dbReference type="EC" id="2.7.13.3"/>
    </reaction>
</comment>
<proteinExistence type="predicted"/>
<dbReference type="InterPro" id="IPR003660">
    <property type="entry name" value="HAMP_dom"/>
</dbReference>
<evidence type="ECO:0000256" key="2">
    <source>
        <dbReference type="ARBA" id="ARBA00004370"/>
    </source>
</evidence>
<dbReference type="SUPFAM" id="SSF47384">
    <property type="entry name" value="Homodimeric domain of signal transducing histidine kinase"/>
    <property type="match status" value="1"/>
</dbReference>
<dbReference type="PROSITE" id="PS50109">
    <property type="entry name" value="HIS_KIN"/>
    <property type="match status" value="1"/>
</dbReference>
<keyword evidence="9" id="KW-0902">Two-component regulatory system</keyword>
<keyword evidence="10 11" id="KW-0472">Membrane</keyword>
<evidence type="ECO:0000256" key="6">
    <source>
        <dbReference type="ARBA" id="ARBA00022692"/>
    </source>
</evidence>